<evidence type="ECO:0000313" key="2">
    <source>
        <dbReference type="Proteomes" id="UP000259683"/>
    </source>
</evidence>
<protein>
    <submittedName>
        <fullName evidence="1">Uncharacterized protein</fullName>
    </submittedName>
</protein>
<dbReference type="Proteomes" id="UP000259683">
    <property type="component" value="Segment"/>
</dbReference>
<accession>A0A385EDW9</accession>
<gene>
    <name evidence="1" type="ORF">CcrSC_gp268c</name>
</gene>
<dbReference type="EMBL" id="MH588547">
    <property type="protein sequence ID" value="AXQ69850.1"/>
    <property type="molecule type" value="Genomic_DNA"/>
</dbReference>
<keyword evidence="2" id="KW-1185">Reference proteome</keyword>
<name>A0A385EDW9_9CAUD</name>
<reference evidence="1" key="1">
    <citation type="submission" date="2018-07" db="EMBL/GenBank/DDBJ databases">
        <authorList>
            <person name="Wilson K.M."/>
            <person name="Ely B."/>
        </authorList>
    </citation>
    <scope>NUCLEOTIDE SEQUENCE</scope>
</reference>
<reference evidence="1" key="2">
    <citation type="submission" date="2021-07" db="EMBL/GenBank/DDBJ databases">
        <title>Giant CbK-like Caulobacter bacteriophages have genetically divergent genomes.</title>
        <authorList>
            <person name="Wilson K."/>
            <person name="Ely B."/>
        </authorList>
    </citation>
    <scope>NUCLEOTIDE SEQUENCE</scope>
</reference>
<organism evidence="1 2">
    <name type="scientific">Caulobacter phage CcrSC</name>
    <dbReference type="NCBI Taxonomy" id="2283272"/>
    <lineage>
        <taxon>Viruses</taxon>
        <taxon>Duplodnaviria</taxon>
        <taxon>Heunggongvirae</taxon>
        <taxon>Uroviricota</taxon>
        <taxon>Caudoviricetes</taxon>
        <taxon>Jeanschmidtviridae</taxon>
        <taxon>Bertelyvirus</taxon>
        <taxon>Bertelyvirus SC</taxon>
    </lineage>
</organism>
<evidence type="ECO:0000313" key="1">
    <source>
        <dbReference type="EMBL" id="AXQ69850.1"/>
    </source>
</evidence>
<sequence>MTHTFLFVLVGTEHESGWGQRPDGFMLTRTEATAEAWLKDYAASQTGPTPLEYTTYDKIGYLPVTAEVAAELEASGRPAIWKRRRSDFIAVID</sequence>
<proteinExistence type="predicted"/>